<dbReference type="Proteomes" id="UP001549257">
    <property type="component" value="Unassembled WGS sequence"/>
</dbReference>
<reference evidence="2 3" key="1">
    <citation type="submission" date="2024-06" db="EMBL/GenBank/DDBJ databases">
        <title>Sorghum-associated microbial communities from plants grown in Nebraska, USA.</title>
        <authorList>
            <person name="Schachtman D."/>
        </authorList>
    </citation>
    <scope>NUCLEOTIDE SEQUENCE [LARGE SCALE GENOMIC DNA]</scope>
    <source>
        <strain evidence="2 3">2857</strain>
    </source>
</reference>
<dbReference type="EMBL" id="JBEPSJ010000001">
    <property type="protein sequence ID" value="MET4581016.1"/>
    <property type="molecule type" value="Genomic_DNA"/>
</dbReference>
<accession>A0ABV2QIY7</accession>
<proteinExistence type="predicted"/>
<comment type="caution">
    <text evidence="2">The sequence shown here is derived from an EMBL/GenBank/DDBJ whole genome shotgun (WGS) entry which is preliminary data.</text>
</comment>
<feature type="region of interest" description="Disordered" evidence="1">
    <location>
        <begin position="84"/>
        <end position="105"/>
    </location>
</feature>
<gene>
    <name evidence="2" type="ORF">ABIE21_000506</name>
</gene>
<name>A0ABV2QIY7_9MICO</name>
<sequence length="105" mass="11332">MYLNSDPVVLDVDGFFKVIDGPSSTGHLEIGHLSSAIGDQTYDLTSSRRSLRSTLSLTLYDYDAREALGSVNIGPIGQPFTVATDESSFRAPTKSSEEAGYSKPR</sequence>
<protein>
    <submittedName>
        <fullName evidence="2">Uncharacterized protein</fullName>
    </submittedName>
</protein>
<keyword evidence="3" id="KW-1185">Reference proteome</keyword>
<evidence type="ECO:0000256" key="1">
    <source>
        <dbReference type="SAM" id="MobiDB-lite"/>
    </source>
</evidence>
<evidence type="ECO:0000313" key="2">
    <source>
        <dbReference type="EMBL" id="MET4581016.1"/>
    </source>
</evidence>
<evidence type="ECO:0000313" key="3">
    <source>
        <dbReference type="Proteomes" id="UP001549257"/>
    </source>
</evidence>
<organism evidence="2 3">
    <name type="scientific">Conyzicola nivalis</name>
    <dbReference type="NCBI Taxonomy" id="1477021"/>
    <lineage>
        <taxon>Bacteria</taxon>
        <taxon>Bacillati</taxon>
        <taxon>Actinomycetota</taxon>
        <taxon>Actinomycetes</taxon>
        <taxon>Micrococcales</taxon>
        <taxon>Microbacteriaceae</taxon>
        <taxon>Conyzicola</taxon>
    </lineage>
</organism>